<evidence type="ECO:0000313" key="3">
    <source>
        <dbReference type="EMBL" id="PFH59389.1"/>
    </source>
</evidence>
<feature type="region of interest" description="Disordered" evidence="1">
    <location>
        <begin position="1291"/>
        <end position="1563"/>
    </location>
</feature>
<dbReference type="OrthoDB" id="192832at2759"/>
<feature type="compositionally biased region" description="Low complexity" evidence="1">
    <location>
        <begin position="414"/>
        <end position="467"/>
    </location>
</feature>
<feature type="compositionally biased region" description="Low complexity" evidence="1">
    <location>
        <begin position="894"/>
        <end position="923"/>
    </location>
</feature>
<dbReference type="InterPro" id="IPR013320">
    <property type="entry name" value="ConA-like_dom_sf"/>
</dbReference>
<proteinExistence type="predicted"/>
<evidence type="ECO:0000256" key="2">
    <source>
        <dbReference type="SAM" id="SignalP"/>
    </source>
</evidence>
<feature type="compositionally biased region" description="Low complexity" evidence="1">
    <location>
        <begin position="657"/>
        <end position="669"/>
    </location>
</feature>
<feature type="region of interest" description="Disordered" evidence="1">
    <location>
        <begin position="1091"/>
        <end position="1203"/>
    </location>
</feature>
<accession>A0A2A9PDB7</accession>
<feature type="compositionally biased region" description="Low complexity" evidence="1">
    <location>
        <begin position="806"/>
        <end position="824"/>
    </location>
</feature>
<feature type="region of interest" description="Disordered" evidence="1">
    <location>
        <begin position="362"/>
        <end position="470"/>
    </location>
</feature>
<feature type="chain" id="PRO_5013287289" description="GH16 domain-containing protein" evidence="2">
    <location>
        <begin position="19"/>
        <end position="1596"/>
    </location>
</feature>
<evidence type="ECO:0000313" key="4">
    <source>
        <dbReference type="Proteomes" id="UP000037136"/>
    </source>
</evidence>
<name>A0A2A9PDB7_OPHUN</name>
<sequence length="1596" mass="166144">MALANLATLLLLTSSVAAHIFTLEQNVNGSNFYDEFEFLTKGRNPAEPYDDNKAWVRYQALASAQKKNLTRIEDDGQIYLGVDHTTVLGSDTKGGRDTFKVQTRYAYNQGLFIMRFSHMPKPVCGAWPAFWTVGDGEWPLNGEVDLYEGWNLNTANRPSFHAGKPSEVGNCTLESELQGADIISENCDNSFELKPAQPVGQGCQVNETRDGIWGSPEGGIQALVWTNEEVKVYTWPHSLAPSNLDDKTIDTSTWGTPSLHLRKPSCHVDEGLRNHRFILNIAFCGGLQWGEGPGGPSCLAKTQQSCEAYVAQHPADFRDVFFRIKDFRYFSLQPAESTVRSGAKRSLVRLVRRQAEQRYLLSNSSSMATSGSAPPLGVSSSTSLPQLPSLSFSDSETARIPQVEPTTAYKDVESSTTQTTASSTTSDPSSQPDADALSSNSMNSSTTAAAAASSTGNRLSGSSSNTTIPSTDDAVVAARILAKPSGPNHASVNSSASMSTSCTRHLSSTSSVATVQPSLESEPHSRSTTIIRLHHSLTSAAIDPTVTQSFENHNVSTATTSHSNNTSEAAARQATLTDSGVESSAAHSSDPSSTPSVGTVERTQSEPHNRNTTIIRLHHSSSSTPPYPTATLPWEQHNVPIRNLTRTAAWSVSSVTATTSSSRVANSTALASTPHSSAGPSNTTDMLPSRPVRSSGHDTAPEAEHRPAVPLRELVTNSSHVRPAGIQANVLSPALGRVERSSGHQAGARTNSSTLQLSGKYPNITLSLLNRKGRSPKAECKNHTVASASRTGGPSVVPLVSEASPATSHGLSSGSGSGANSTLSRAFSADPVSSVSPAFSVTDSASAADPVTSVDPVSGAKPTSGKDSTSSPSSSTTPASPDAMLVAGTNSMLGSASGPDPASGVSPASSGPDPVSVVDSASGIKPASGAKPALGADSIPSSGASNNPVSPDHPLTAMTPPPRAIPAIVFNIKAKIAARWQIVLAQKAIQEGVRPAEEPVELTSTATKTVTTCPSPARCAAKTTHVPVPYTTNLPVTPIQTLEEATSTGYSGKSKVVLKIRVVIKLLRCKAGIPGCPAKGVVVVVTNTVTETCSPTPMPTGAIEPGRNGGTFINNGLEPGPDSPPPSPSENGETPRPQNDDHGSRGGTSQSGPEIFPPVQAGNPAPDAWQILRSATPTTVKTPRPQNDDHGARGGTSQSGPEIFLPVQAGNPAPDASRILRSATPTTVKLTRMVTVTHCPKTVVHCTVGQVTTTIETKVGCIGPGCGPATPVPDTDRPEKPIVTGMTIPAPQYGPSLSSSSPSAVATEPPCVGPGCGDRPTIVTTPRVSHPEGSNRVPEKDNGKSRQQTSEGVKPGEIPPAERLPKIVNTPEGPKVVYEKSKQPPKAGGISVDRKQPKITDTPAGEEPAGYEMKEKMPSAPGRENVDEAHPRMKTSTHHESPAKPAVDEETFRKHPVHESEGVSQRPQIHQTAPKRPQPNQPHPPAQPGSQGATTAPGQEAPAPPPRTHGHSPAGSSREPNHPSAAISPQGSRPATAAGSKPLSGAGQSAPLPPSSLAATGCVGEDCDVPSVVVSEGARARVGALTVAVAVGLVLL</sequence>
<feature type="region of interest" description="Disordered" evidence="1">
    <location>
        <begin position="484"/>
        <end position="528"/>
    </location>
</feature>
<feature type="compositionally biased region" description="Polar residues" evidence="1">
    <location>
        <begin position="502"/>
        <end position="519"/>
    </location>
</feature>
<evidence type="ECO:0008006" key="5">
    <source>
        <dbReference type="Google" id="ProtNLM"/>
    </source>
</evidence>
<dbReference type="GO" id="GO:0009251">
    <property type="term" value="P:glucan catabolic process"/>
    <property type="evidence" value="ECO:0007669"/>
    <property type="project" value="TreeGrafter"/>
</dbReference>
<feature type="region of interest" description="Disordered" evidence="1">
    <location>
        <begin position="843"/>
        <end position="958"/>
    </location>
</feature>
<feature type="compositionally biased region" description="Polar residues" evidence="1">
    <location>
        <begin position="670"/>
        <end position="686"/>
    </location>
</feature>
<feature type="compositionally biased region" description="Pro residues" evidence="1">
    <location>
        <begin position="1476"/>
        <end position="1487"/>
    </location>
</feature>
<feature type="compositionally biased region" description="Low complexity" evidence="1">
    <location>
        <begin position="861"/>
        <end position="883"/>
    </location>
</feature>
<feature type="region of interest" description="Disordered" evidence="1">
    <location>
        <begin position="556"/>
        <end position="629"/>
    </location>
</feature>
<dbReference type="PANTHER" id="PTHR10963:SF24">
    <property type="entry name" value="GLYCOSIDASE C21B10.07-RELATED"/>
    <property type="match status" value="1"/>
</dbReference>
<dbReference type="SUPFAM" id="SSF49899">
    <property type="entry name" value="Concanavalin A-like lectins/glucanases"/>
    <property type="match status" value="1"/>
</dbReference>
<feature type="compositionally biased region" description="Polar residues" evidence="1">
    <location>
        <begin position="939"/>
        <end position="949"/>
    </location>
</feature>
<comment type="caution">
    <text evidence="3">The sequence shown here is derived from an EMBL/GenBank/DDBJ whole genome shotgun (WGS) entry which is preliminary data.</text>
</comment>
<evidence type="ECO:0000256" key="1">
    <source>
        <dbReference type="SAM" id="MobiDB-lite"/>
    </source>
</evidence>
<feature type="compositionally biased region" description="Low complexity" evidence="1">
    <location>
        <begin position="362"/>
        <end position="372"/>
    </location>
</feature>
<feature type="region of interest" description="Disordered" evidence="1">
    <location>
        <begin position="772"/>
        <end position="824"/>
    </location>
</feature>
<feature type="compositionally biased region" description="Low complexity" evidence="1">
    <location>
        <begin position="556"/>
        <end position="571"/>
    </location>
</feature>
<feature type="compositionally biased region" description="Low complexity" evidence="1">
    <location>
        <begin position="583"/>
        <end position="596"/>
    </location>
</feature>
<feature type="region of interest" description="Disordered" evidence="1">
    <location>
        <begin position="657"/>
        <end position="711"/>
    </location>
</feature>
<dbReference type="Proteomes" id="UP000037136">
    <property type="component" value="Unassembled WGS sequence"/>
</dbReference>
<dbReference type="Gene3D" id="2.60.120.200">
    <property type="match status" value="1"/>
</dbReference>
<dbReference type="Pfam" id="PF26113">
    <property type="entry name" value="GH16_XgeA"/>
    <property type="match status" value="1"/>
</dbReference>
<dbReference type="PANTHER" id="PTHR10963">
    <property type="entry name" value="GLYCOSYL HYDROLASE-RELATED"/>
    <property type="match status" value="1"/>
</dbReference>
<feature type="compositionally biased region" description="Basic and acidic residues" evidence="1">
    <location>
        <begin position="695"/>
        <end position="707"/>
    </location>
</feature>
<feature type="signal peptide" evidence="2">
    <location>
        <begin position="1"/>
        <end position="18"/>
    </location>
</feature>
<feature type="compositionally biased region" description="Basic and acidic residues" evidence="1">
    <location>
        <begin position="1424"/>
        <end position="1461"/>
    </location>
</feature>
<feature type="compositionally biased region" description="Low complexity" evidence="1">
    <location>
        <begin position="491"/>
        <end position="501"/>
    </location>
</feature>
<keyword evidence="2" id="KW-0732">Signal</keyword>
<protein>
    <recommendedName>
        <fullName evidence="5">GH16 domain-containing protein</fullName>
    </recommendedName>
</protein>
<keyword evidence="4" id="KW-1185">Reference proteome</keyword>
<feature type="compositionally biased region" description="Low complexity" evidence="1">
    <location>
        <begin position="620"/>
        <end position="629"/>
    </location>
</feature>
<feature type="compositionally biased region" description="Polar residues" evidence="1">
    <location>
        <begin position="1173"/>
        <end position="1185"/>
    </location>
</feature>
<dbReference type="STRING" id="268505.A0A2A9PDB7"/>
<organism evidence="3 4">
    <name type="scientific">Ophiocordyceps unilateralis</name>
    <name type="common">Zombie-ant fungus</name>
    <name type="synonym">Torrubia unilateralis</name>
    <dbReference type="NCBI Taxonomy" id="268505"/>
    <lineage>
        <taxon>Eukaryota</taxon>
        <taxon>Fungi</taxon>
        <taxon>Dikarya</taxon>
        <taxon>Ascomycota</taxon>
        <taxon>Pezizomycotina</taxon>
        <taxon>Sordariomycetes</taxon>
        <taxon>Hypocreomycetidae</taxon>
        <taxon>Hypocreales</taxon>
        <taxon>Ophiocordycipitaceae</taxon>
        <taxon>Ophiocordyceps</taxon>
    </lineage>
</organism>
<reference evidence="3 4" key="2">
    <citation type="journal article" date="2017" name="Sci. Rep.">
        <title>Ant-infecting Ophiocordyceps genomes reveal a high diversity of potential behavioral manipulation genes and a possible major role for enterotoxins.</title>
        <authorList>
            <person name="de Bekker C."/>
            <person name="Ohm R.A."/>
            <person name="Evans H.C."/>
            <person name="Brachmann A."/>
            <person name="Hughes D.P."/>
        </authorList>
    </citation>
    <scope>NUCLEOTIDE SEQUENCE [LARGE SCALE GENOMIC DNA]</scope>
    <source>
        <strain evidence="3 4">SC16a</strain>
    </source>
</reference>
<dbReference type="InterPro" id="IPR050546">
    <property type="entry name" value="Glycosyl_Hydrlase_16"/>
</dbReference>
<dbReference type="EMBL" id="LAZP02000203">
    <property type="protein sequence ID" value="PFH59389.1"/>
    <property type="molecule type" value="Genomic_DNA"/>
</dbReference>
<feature type="compositionally biased region" description="Low complexity" evidence="1">
    <location>
        <begin position="379"/>
        <end position="395"/>
    </location>
</feature>
<gene>
    <name evidence="3" type="ORF">XA68_12448</name>
</gene>
<feature type="compositionally biased region" description="Polar residues" evidence="1">
    <location>
        <begin position="1462"/>
        <end position="1471"/>
    </location>
</feature>
<reference evidence="3 4" key="1">
    <citation type="journal article" date="2015" name="BMC Genomics">
        <title>Gene expression during zombie ant biting behavior reflects the complexity underlying fungal parasitic behavioral manipulation.</title>
        <authorList>
            <person name="de Bekker C."/>
            <person name="Ohm R.A."/>
            <person name="Loreto R.G."/>
            <person name="Sebastian A."/>
            <person name="Albert I."/>
            <person name="Merrow M."/>
            <person name="Brachmann A."/>
            <person name="Hughes D.P."/>
        </authorList>
    </citation>
    <scope>NUCLEOTIDE SEQUENCE [LARGE SCALE GENOMIC DNA]</scope>
    <source>
        <strain evidence="3 4">SC16a</strain>
    </source>
</reference>